<evidence type="ECO:0000313" key="3">
    <source>
        <dbReference type="EMBL" id="KAK7113274.1"/>
    </source>
</evidence>
<keyword evidence="1" id="KW-1133">Transmembrane helix</keyword>
<dbReference type="Gene3D" id="4.10.1290.10">
    <property type="entry name" value="Tumor necrosis factor receptor superfamily"/>
    <property type="match status" value="1"/>
</dbReference>
<protein>
    <submittedName>
        <fullName evidence="3">Uncharacterized protein</fullName>
    </submittedName>
</protein>
<evidence type="ECO:0000256" key="1">
    <source>
        <dbReference type="SAM" id="Phobius"/>
    </source>
</evidence>
<feature type="signal peptide" evidence="2">
    <location>
        <begin position="1"/>
        <end position="24"/>
    </location>
</feature>
<keyword evidence="2" id="KW-0732">Signal</keyword>
<name>A0AAN9BY98_9CAEN</name>
<dbReference type="EMBL" id="JBAMIC010000002">
    <property type="protein sequence ID" value="KAK7113274.1"/>
    <property type="molecule type" value="Genomic_DNA"/>
</dbReference>
<gene>
    <name evidence="3" type="ORF">V1264_012586</name>
</gene>
<keyword evidence="1" id="KW-0472">Membrane</keyword>
<accession>A0AAN9BY98</accession>
<dbReference type="AlphaFoldDB" id="A0AAN9BY98"/>
<evidence type="ECO:0000256" key="2">
    <source>
        <dbReference type="SAM" id="SignalP"/>
    </source>
</evidence>
<evidence type="ECO:0000313" key="4">
    <source>
        <dbReference type="Proteomes" id="UP001374579"/>
    </source>
</evidence>
<feature type="transmembrane region" description="Helical" evidence="1">
    <location>
        <begin position="204"/>
        <end position="225"/>
    </location>
</feature>
<keyword evidence="1" id="KW-0812">Transmembrane</keyword>
<proteinExistence type="predicted"/>
<reference evidence="3 4" key="1">
    <citation type="submission" date="2024-02" db="EMBL/GenBank/DDBJ databases">
        <title>Chromosome-scale genome assembly of the rough periwinkle Littorina saxatilis.</title>
        <authorList>
            <person name="De Jode A."/>
            <person name="Faria R."/>
            <person name="Formenti G."/>
            <person name="Sims Y."/>
            <person name="Smith T.P."/>
            <person name="Tracey A."/>
            <person name="Wood J.M.D."/>
            <person name="Zagrodzka Z.B."/>
            <person name="Johannesson K."/>
            <person name="Butlin R.K."/>
            <person name="Leder E.H."/>
        </authorList>
    </citation>
    <scope>NUCLEOTIDE SEQUENCE [LARGE SCALE GENOMIC DNA]</scope>
    <source>
        <strain evidence="3">Snail1</strain>
        <tissue evidence="3">Muscle</tissue>
    </source>
</reference>
<feature type="chain" id="PRO_5043022325" evidence="2">
    <location>
        <begin position="25"/>
        <end position="324"/>
    </location>
</feature>
<comment type="caution">
    <text evidence="3">The sequence shown here is derived from an EMBL/GenBank/DDBJ whole genome shotgun (WGS) entry which is preliminary data.</text>
</comment>
<dbReference type="Proteomes" id="UP001374579">
    <property type="component" value="Unassembled WGS sequence"/>
</dbReference>
<organism evidence="3 4">
    <name type="scientific">Littorina saxatilis</name>
    <dbReference type="NCBI Taxonomy" id="31220"/>
    <lineage>
        <taxon>Eukaryota</taxon>
        <taxon>Metazoa</taxon>
        <taxon>Spiralia</taxon>
        <taxon>Lophotrochozoa</taxon>
        <taxon>Mollusca</taxon>
        <taxon>Gastropoda</taxon>
        <taxon>Caenogastropoda</taxon>
        <taxon>Littorinimorpha</taxon>
        <taxon>Littorinoidea</taxon>
        <taxon>Littorinidae</taxon>
        <taxon>Littorina</taxon>
    </lineage>
</organism>
<sequence>MAGNGIQFLFVLVSVQALVRVSSARGAAQKCAWNEYSDDNMNDCGPCSEICTGVVHPHISPLGTEEQCRNECSGYLDSLKCTNDEYYDDMVYSCAPCSEICDHHEITKTTRDCSSQCKKYLPTMAKRCTNKQYFVQEAMKCAKCSDLCSINKEQNVTDPDCFVNCHSYLEQYYPLILWEHLRLPGNPGTVAAPTVKSNLHPGTITSIAIGVVCIVAALGFAVYWFHLRPQKYARTPNNDDEAGPRNADESVEAVLNESQAQPQDISFGMKDLGTSIQVSSEVIPQQTTTEEEAHKVDEQRLGMPEMDLFAPSSAASGLVMNRES</sequence>
<keyword evidence="4" id="KW-1185">Reference proteome</keyword>